<dbReference type="SUPFAM" id="SSF53474">
    <property type="entry name" value="alpha/beta-Hydrolases"/>
    <property type="match status" value="2"/>
</dbReference>
<name>A0A1J8QI18_9AGAM</name>
<comment type="caution">
    <text evidence="3">The sequence shown here is derived from an EMBL/GenBank/DDBJ whole genome shotgun (WGS) entry which is preliminary data.</text>
</comment>
<dbReference type="EMBL" id="LVVM01000523">
    <property type="protein sequence ID" value="OJA20549.1"/>
    <property type="molecule type" value="Genomic_DNA"/>
</dbReference>
<proteinExistence type="predicted"/>
<dbReference type="Pfam" id="PF09994">
    <property type="entry name" value="T6SS_Tle1-like_cat"/>
    <property type="match status" value="1"/>
</dbReference>
<dbReference type="AlphaFoldDB" id="A0A1J8QI18"/>
<dbReference type="InterPro" id="IPR018712">
    <property type="entry name" value="Tle1-like_cat"/>
</dbReference>
<organism evidence="3 4">
    <name type="scientific">Rhizopogon vesiculosus</name>
    <dbReference type="NCBI Taxonomy" id="180088"/>
    <lineage>
        <taxon>Eukaryota</taxon>
        <taxon>Fungi</taxon>
        <taxon>Dikarya</taxon>
        <taxon>Basidiomycota</taxon>
        <taxon>Agaricomycotina</taxon>
        <taxon>Agaricomycetes</taxon>
        <taxon>Agaricomycetidae</taxon>
        <taxon>Boletales</taxon>
        <taxon>Suillineae</taxon>
        <taxon>Rhizopogonaceae</taxon>
        <taxon>Rhizopogon</taxon>
    </lineage>
</organism>
<evidence type="ECO:0000313" key="4">
    <source>
        <dbReference type="Proteomes" id="UP000183567"/>
    </source>
</evidence>
<evidence type="ECO:0000259" key="2">
    <source>
        <dbReference type="Pfam" id="PF09994"/>
    </source>
</evidence>
<sequence length="1072" mass="121055">MSHSGKQPQFTTDAPSPSSSVSPIYKYTCPLYSKHDDSEGRNLVVCIDGSSNRFGLRNTNVVELYSQLVKSDSQLTYYNSGVGTHARPTWRSLTYVHYWLSNKVDLLIAWNLEIVILAAYRWISENYRDGDRIYLFGFSRGAYQARAIAGMIHRVGLILPGNNEQIPFAFELYSKIEEKVPKAKGPGGKHVMANQLAETFKSTFCRPHVHVHYIGVWDTVSSVGVVRGKTLPSTTDRDHHMCYFRHALALDERRVKFLPEYVHGANTAGSHSDRIKEVWFAGSHSDVGGGNRLNEKLQSGDIPLLWMRKEAVEAGLKVKPTEVVWKMDDLQKRTFEPFTSVWGWWFLEYAPVKRVVYGAQDRHTFKPHRAKPREILPGQKIHASVLFKGNYRAKAKFWRDFDVWPELLYWNDPASHERLSKLGPLWEKDIFDASTVSSLFRDVQVHGVECFDAVDRLAFMASFEQGRIAIKHSEDWDIRLNQLVYNSDDPRVRVSATVALSELLSDIDAEFLEKAVADVLKMLQSKDDIDRIRACKALPSLVKRAAVGSEILSEKTFQRILDLVGVSETESLMVQIHASQTLSLLVGHDGHRPALTEKAAKGITALLDSEHEEILVAALRILAALVYDERAHAKALDLIPVLIKHLKQHDFYISPPVGNVICAHAIHGGFRQRLLDGERNFLALLIDMVEHRLTDIEDPAIQILRQLTIYDDVRVELIRRGLVKKLASLMKSRKQETSSGATLAMLSILPHENIRSEVCKDIVETLVNRLRHQRTSLFAAYALSHTLDHDDIRGAMFELSAPNYIVSALKQGSFSGTVENEHGKDILRRLMDNDDIRAAVFKAHTTSALCTMFRKGSSVLNDTAVDFLVIISNYPDGKDLIRGSKGAIFHSILGALDCQNWSSQKDAATVLHALFDIDHSSFVAEEFQSTILDGLPDILKLLVHDRSYRIVGGATALLALCEDETVRTRVREHADFRFIRRIYFSRDLNLEYHNSDLREEDVHKILDKLFVVMEEGTRHRGALRFPEVHPPPSRRGALANSLAMLSCLFYIPCGPATMLAGWAIDKIEPSHT</sequence>
<evidence type="ECO:0000256" key="1">
    <source>
        <dbReference type="SAM" id="MobiDB-lite"/>
    </source>
</evidence>
<protein>
    <recommendedName>
        <fullName evidence="2">T6SS Phospholipase effector Tle1-like catalytic domain-containing protein</fullName>
    </recommendedName>
</protein>
<feature type="region of interest" description="Disordered" evidence="1">
    <location>
        <begin position="1"/>
        <end position="20"/>
    </location>
</feature>
<dbReference type="InterPro" id="IPR029058">
    <property type="entry name" value="AB_hydrolase_fold"/>
</dbReference>
<dbReference type="PANTHER" id="PTHR33840:SF2">
    <property type="entry name" value="TLE1 PHOSPHOLIPASE DOMAIN-CONTAINING PROTEIN"/>
    <property type="match status" value="1"/>
</dbReference>
<dbReference type="OrthoDB" id="538223at2759"/>
<feature type="domain" description="T6SS Phospholipase effector Tle1-like catalytic" evidence="2">
    <location>
        <begin position="41"/>
        <end position="309"/>
    </location>
</feature>
<evidence type="ECO:0000313" key="3">
    <source>
        <dbReference type="EMBL" id="OJA20549.1"/>
    </source>
</evidence>
<dbReference type="Proteomes" id="UP000183567">
    <property type="component" value="Unassembled WGS sequence"/>
</dbReference>
<dbReference type="InterPro" id="IPR011989">
    <property type="entry name" value="ARM-like"/>
</dbReference>
<keyword evidence="4" id="KW-1185">Reference proteome</keyword>
<reference evidence="3 4" key="1">
    <citation type="submission" date="2016-03" db="EMBL/GenBank/DDBJ databases">
        <title>Comparative genomics of the ectomycorrhizal sister species Rhizopogon vinicolor and Rhizopogon vesiculosus (Basidiomycota: Boletales) reveals a divergence of the mating type B locus.</title>
        <authorList>
            <person name="Mujic A.B."/>
            <person name="Kuo A."/>
            <person name="Tritt A."/>
            <person name="Lipzen A."/>
            <person name="Chen C."/>
            <person name="Johnson J."/>
            <person name="Sharma A."/>
            <person name="Barry K."/>
            <person name="Grigoriev I.V."/>
            <person name="Spatafora J.W."/>
        </authorList>
    </citation>
    <scope>NUCLEOTIDE SEQUENCE [LARGE SCALE GENOMIC DNA]</scope>
    <source>
        <strain evidence="3 4">AM-OR11-056</strain>
    </source>
</reference>
<accession>A0A1J8QI18</accession>
<dbReference type="InterPro" id="IPR016024">
    <property type="entry name" value="ARM-type_fold"/>
</dbReference>
<dbReference type="PANTHER" id="PTHR33840">
    <property type="match status" value="1"/>
</dbReference>
<dbReference type="Gene3D" id="1.25.10.10">
    <property type="entry name" value="Leucine-rich Repeat Variant"/>
    <property type="match status" value="2"/>
</dbReference>
<dbReference type="SUPFAM" id="SSF48371">
    <property type="entry name" value="ARM repeat"/>
    <property type="match status" value="1"/>
</dbReference>
<gene>
    <name evidence="3" type="ORF">AZE42_07073</name>
</gene>